<protein>
    <submittedName>
        <fullName evidence="1">Uncharacterized protein</fullName>
    </submittedName>
</protein>
<sequence>MLQSQSLWHLPSQKQRVRWTEGCLKEMESQQKSIKCTTYQICPAESSNLSTVPTEWWDPAKAPRKRNAKSIHHASVAVVEPSTNTKTPEEASSFIATSRNSCGEVLTLHHPMDLDEVLTLHHPMDLDLITGDRLETSDECPDRLETSDECPDGQQFFGACPDG</sequence>
<gene>
    <name evidence="1" type="ORF">F0562_003755</name>
</gene>
<organism evidence="1 2">
    <name type="scientific">Nyssa sinensis</name>
    <dbReference type="NCBI Taxonomy" id="561372"/>
    <lineage>
        <taxon>Eukaryota</taxon>
        <taxon>Viridiplantae</taxon>
        <taxon>Streptophyta</taxon>
        <taxon>Embryophyta</taxon>
        <taxon>Tracheophyta</taxon>
        <taxon>Spermatophyta</taxon>
        <taxon>Magnoliopsida</taxon>
        <taxon>eudicotyledons</taxon>
        <taxon>Gunneridae</taxon>
        <taxon>Pentapetalae</taxon>
        <taxon>asterids</taxon>
        <taxon>Cornales</taxon>
        <taxon>Nyssaceae</taxon>
        <taxon>Nyssa</taxon>
    </lineage>
</organism>
<dbReference type="AlphaFoldDB" id="A0A5J5C1M9"/>
<dbReference type="EMBL" id="CM018032">
    <property type="protein sequence ID" value="KAA8547381.1"/>
    <property type="molecule type" value="Genomic_DNA"/>
</dbReference>
<reference evidence="1 2" key="1">
    <citation type="submission" date="2019-09" db="EMBL/GenBank/DDBJ databases">
        <title>A chromosome-level genome assembly of the Chinese tupelo Nyssa sinensis.</title>
        <authorList>
            <person name="Yang X."/>
            <person name="Kang M."/>
            <person name="Yang Y."/>
            <person name="Xiong H."/>
            <person name="Wang M."/>
            <person name="Zhang Z."/>
            <person name="Wang Z."/>
            <person name="Wu H."/>
            <person name="Ma T."/>
            <person name="Liu J."/>
            <person name="Xi Z."/>
        </authorList>
    </citation>
    <scope>NUCLEOTIDE SEQUENCE [LARGE SCALE GENOMIC DNA]</scope>
    <source>
        <strain evidence="1">J267</strain>
        <tissue evidence="1">Leaf</tissue>
    </source>
</reference>
<dbReference type="Proteomes" id="UP000325577">
    <property type="component" value="Linkage Group LG1"/>
</dbReference>
<keyword evidence="2" id="KW-1185">Reference proteome</keyword>
<accession>A0A5J5C1M9</accession>
<name>A0A5J5C1M9_9ASTE</name>
<proteinExistence type="predicted"/>
<evidence type="ECO:0000313" key="1">
    <source>
        <dbReference type="EMBL" id="KAA8547381.1"/>
    </source>
</evidence>
<evidence type="ECO:0000313" key="2">
    <source>
        <dbReference type="Proteomes" id="UP000325577"/>
    </source>
</evidence>